<proteinExistence type="predicted"/>
<evidence type="ECO:0000313" key="2">
    <source>
        <dbReference type="EMBL" id="CAJ1496406.1"/>
    </source>
</evidence>
<keyword evidence="3" id="KW-1185">Reference proteome</keyword>
<evidence type="ECO:0000256" key="1">
    <source>
        <dbReference type="SAM" id="MobiDB-lite"/>
    </source>
</evidence>
<accession>A0ABM9LBZ7</accession>
<gene>
    <name evidence="2" type="ORF">MU0053_000641</name>
</gene>
<name>A0ABM9LBZ7_9MYCO</name>
<evidence type="ECO:0000313" key="3">
    <source>
        <dbReference type="Proteomes" id="UP001190465"/>
    </source>
</evidence>
<protein>
    <submittedName>
        <fullName evidence="2">Uncharacterized protein</fullName>
    </submittedName>
</protein>
<dbReference type="RefSeq" id="WP_308480979.1">
    <property type="nucleotide sequence ID" value="NZ_OY726397.1"/>
</dbReference>
<sequence>MLLLIPPESSFYPRPLVLLRRRGEVLFEQAGDFGGINASDPPVDQGRLKTGHGQVFV</sequence>
<dbReference type="Proteomes" id="UP001190465">
    <property type="component" value="Chromosome"/>
</dbReference>
<organism evidence="2 3">
    <name type="scientific">[Mycobacterium] burgundiense</name>
    <dbReference type="NCBI Taxonomy" id="3064286"/>
    <lineage>
        <taxon>Bacteria</taxon>
        <taxon>Bacillati</taxon>
        <taxon>Actinomycetota</taxon>
        <taxon>Actinomycetes</taxon>
        <taxon>Mycobacteriales</taxon>
        <taxon>Mycobacteriaceae</taxon>
        <taxon>Mycolicibacterium</taxon>
    </lineage>
</organism>
<feature type="region of interest" description="Disordered" evidence="1">
    <location>
        <begin position="37"/>
        <end position="57"/>
    </location>
</feature>
<reference evidence="2 3" key="1">
    <citation type="submission" date="2023-08" db="EMBL/GenBank/DDBJ databases">
        <authorList>
            <person name="Folkvardsen B D."/>
            <person name="Norman A."/>
        </authorList>
    </citation>
    <scope>NUCLEOTIDE SEQUENCE [LARGE SCALE GENOMIC DNA]</scope>
    <source>
        <strain evidence="2 3">Mu0053</strain>
    </source>
</reference>
<dbReference type="EMBL" id="OY726397">
    <property type="protein sequence ID" value="CAJ1496406.1"/>
    <property type="molecule type" value="Genomic_DNA"/>
</dbReference>